<reference evidence="3" key="1">
    <citation type="journal article" date="2019" name="Int. J. Syst. Evol. Microbiol.">
        <title>The Global Catalogue of Microorganisms (GCM) 10K type strain sequencing project: providing services to taxonomists for standard genome sequencing and annotation.</title>
        <authorList>
            <consortium name="The Broad Institute Genomics Platform"/>
            <consortium name="The Broad Institute Genome Sequencing Center for Infectious Disease"/>
            <person name="Wu L."/>
            <person name="Ma J."/>
        </authorList>
    </citation>
    <scope>NUCLEOTIDE SEQUENCE [LARGE SCALE GENOMIC DNA]</scope>
    <source>
        <strain evidence="3">CGMCC 1.12371</strain>
    </source>
</reference>
<dbReference type="Proteomes" id="UP001596501">
    <property type="component" value="Unassembled WGS sequence"/>
</dbReference>
<evidence type="ECO:0008006" key="4">
    <source>
        <dbReference type="Google" id="ProtNLM"/>
    </source>
</evidence>
<evidence type="ECO:0000313" key="2">
    <source>
        <dbReference type="EMBL" id="MFC7411272.1"/>
    </source>
</evidence>
<feature type="transmembrane region" description="Helical" evidence="1">
    <location>
        <begin position="85"/>
        <end position="104"/>
    </location>
</feature>
<dbReference type="EMBL" id="JBHTCA010000027">
    <property type="protein sequence ID" value="MFC7411272.1"/>
    <property type="molecule type" value="Genomic_DNA"/>
</dbReference>
<feature type="transmembrane region" description="Helical" evidence="1">
    <location>
        <begin position="6"/>
        <end position="34"/>
    </location>
</feature>
<accession>A0ABW2QRE8</accession>
<gene>
    <name evidence="2" type="ORF">ACFQPB_20610</name>
</gene>
<comment type="caution">
    <text evidence="2">The sequence shown here is derived from an EMBL/GenBank/DDBJ whole genome shotgun (WGS) entry which is preliminary data.</text>
</comment>
<feature type="transmembrane region" description="Helical" evidence="1">
    <location>
        <begin position="46"/>
        <end position="65"/>
    </location>
</feature>
<evidence type="ECO:0000313" key="3">
    <source>
        <dbReference type="Proteomes" id="UP001596501"/>
    </source>
</evidence>
<protein>
    <recommendedName>
        <fullName evidence="4">Transmembrane protein</fullName>
    </recommendedName>
</protein>
<keyword evidence="1" id="KW-1133">Transmembrane helix</keyword>
<organism evidence="2 3">
    <name type="scientific">Hydrogenophaga atypica</name>
    <dbReference type="NCBI Taxonomy" id="249409"/>
    <lineage>
        <taxon>Bacteria</taxon>
        <taxon>Pseudomonadati</taxon>
        <taxon>Pseudomonadota</taxon>
        <taxon>Betaproteobacteria</taxon>
        <taxon>Burkholderiales</taxon>
        <taxon>Comamonadaceae</taxon>
        <taxon>Hydrogenophaga</taxon>
    </lineage>
</organism>
<dbReference type="RefSeq" id="WP_382227433.1">
    <property type="nucleotide sequence ID" value="NZ_JBHTCA010000027.1"/>
</dbReference>
<keyword evidence="1" id="KW-0812">Transmembrane</keyword>
<keyword evidence="1" id="KW-0472">Membrane</keyword>
<sequence>MYEIWLVINILWEIALGLWPVLLLVAVTWAFLVLRAFTRGAAWQRSLGLALVIGVGVALLLIPVVPGAVGSSLADMGYWVDWVNLLAICAGFGAAAFALAWPLLAQARVRSSQ</sequence>
<keyword evidence="3" id="KW-1185">Reference proteome</keyword>
<evidence type="ECO:0000256" key="1">
    <source>
        <dbReference type="SAM" id="Phobius"/>
    </source>
</evidence>
<proteinExistence type="predicted"/>
<name>A0ABW2QRE8_9BURK</name>